<dbReference type="EMBL" id="GBRH01257605">
    <property type="protein sequence ID" value="JAD40290.1"/>
    <property type="molecule type" value="Transcribed_RNA"/>
</dbReference>
<sequence>MLIANKQTIPSDCGLVVKCLWLTYAIVMIGE</sequence>
<organism evidence="1">
    <name type="scientific">Arundo donax</name>
    <name type="common">Giant reed</name>
    <name type="synonym">Donax arundinaceus</name>
    <dbReference type="NCBI Taxonomy" id="35708"/>
    <lineage>
        <taxon>Eukaryota</taxon>
        <taxon>Viridiplantae</taxon>
        <taxon>Streptophyta</taxon>
        <taxon>Embryophyta</taxon>
        <taxon>Tracheophyta</taxon>
        <taxon>Spermatophyta</taxon>
        <taxon>Magnoliopsida</taxon>
        <taxon>Liliopsida</taxon>
        <taxon>Poales</taxon>
        <taxon>Poaceae</taxon>
        <taxon>PACMAD clade</taxon>
        <taxon>Arundinoideae</taxon>
        <taxon>Arundineae</taxon>
        <taxon>Arundo</taxon>
    </lineage>
</organism>
<accession>A0A0A8ZU39</accession>
<evidence type="ECO:0000313" key="1">
    <source>
        <dbReference type="EMBL" id="JAD40290.1"/>
    </source>
</evidence>
<reference evidence="1" key="1">
    <citation type="submission" date="2014-09" db="EMBL/GenBank/DDBJ databases">
        <authorList>
            <person name="Magalhaes I.L.F."/>
            <person name="Oliveira U."/>
            <person name="Santos F.R."/>
            <person name="Vidigal T.H.D.A."/>
            <person name="Brescovit A.D."/>
            <person name="Santos A.J."/>
        </authorList>
    </citation>
    <scope>NUCLEOTIDE SEQUENCE</scope>
    <source>
        <tissue evidence="1">Shoot tissue taken approximately 20 cm above the soil surface</tissue>
    </source>
</reference>
<reference evidence="1" key="2">
    <citation type="journal article" date="2015" name="Data Brief">
        <title>Shoot transcriptome of the giant reed, Arundo donax.</title>
        <authorList>
            <person name="Barrero R.A."/>
            <person name="Guerrero F.D."/>
            <person name="Moolhuijzen P."/>
            <person name="Goolsby J.A."/>
            <person name="Tidwell J."/>
            <person name="Bellgard S.E."/>
            <person name="Bellgard M.I."/>
        </authorList>
    </citation>
    <scope>NUCLEOTIDE SEQUENCE</scope>
    <source>
        <tissue evidence="1">Shoot tissue taken approximately 20 cm above the soil surface</tissue>
    </source>
</reference>
<dbReference type="AlphaFoldDB" id="A0A0A8ZU39"/>
<protein>
    <submittedName>
        <fullName evidence="1">Uncharacterized protein</fullName>
    </submittedName>
</protein>
<name>A0A0A8ZU39_ARUDO</name>
<proteinExistence type="predicted"/>